<dbReference type="InterPro" id="IPR001817">
    <property type="entry name" value="Vasoprsn_rcpt"/>
</dbReference>
<keyword evidence="9 11" id="KW-0325">Glycoprotein</keyword>
<evidence type="ECO:0000256" key="5">
    <source>
        <dbReference type="ARBA" id="ARBA00023040"/>
    </source>
</evidence>
<feature type="transmembrane region" description="Helical" evidence="11">
    <location>
        <begin position="202"/>
        <end position="225"/>
    </location>
</feature>
<dbReference type="GO" id="GO:0005000">
    <property type="term" value="F:vasopressin receptor activity"/>
    <property type="evidence" value="ECO:0007669"/>
    <property type="project" value="InterPro"/>
</dbReference>
<dbReference type="InterPro" id="IPR000276">
    <property type="entry name" value="GPCR_Rhodpsn"/>
</dbReference>
<evidence type="ECO:0000313" key="13">
    <source>
        <dbReference type="EMBL" id="KYO21616.1"/>
    </source>
</evidence>
<feature type="transmembrane region" description="Helical" evidence="11">
    <location>
        <begin position="154"/>
        <end position="175"/>
    </location>
</feature>
<dbReference type="PRINTS" id="PR00237">
    <property type="entry name" value="GPCRRHODOPSN"/>
</dbReference>
<gene>
    <name evidence="13" type="primary">AVPR1B</name>
    <name evidence="13" type="ORF">Y1Q_0003362</name>
</gene>
<keyword evidence="3 11" id="KW-0812">Transmembrane</keyword>
<dbReference type="InterPro" id="IPR015076">
    <property type="entry name" value="V1R_C"/>
</dbReference>
<dbReference type="EMBL" id="AKHW03006286">
    <property type="protein sequence ID" value="KYO21616.1"/>
    <property type="molecule type" value="Genomic_DNA"/>
</dbReference>
<evidence type="ECO:0000256" key="10">
    <source>
        <dbReference type="ARBA" id="ARBA00023224"/>
    </source>
</evidence>
<keyword evidence="8 11" id="KW-0675">Receptor</keyword>
<evidence type="ECO:0000256" key="8">
    <source>
        <dbReference type="ARBA" id="ARBA00023170"/>
    </source>
</evidence>
<dbReference type="InterPro" id="IPR017452">
    <property type="entry name" value="GPCR_Rhodpsn_7TM"/>
</dbReference>
<keyword evidence="4 11" id="KW-1133">Transmembrane helix</keyword>
<dbReference type="SMART" id="SM01164">
    <property type="entry name" value="DUF1856"/>
    <property type="match status" value="1"/>
</dbReference>
<evidence type="ECO:0000256" key="6">
    <source>
        <dbReference type="ARBA" id="ARBA00023136"/>
    </source>
</evidence>
<feature type="transmembrane region" description="Helical" evidence="11">
    <location>
        <begin position="324"/>
        <end position="347"/>
    </location>
</feature>
<keyword evidence="10 11" id="KW-0807">Transducer</keyword>
<name>A0A151MAQ9_ALLMI</name>
<dbReference type="GO" id="GO:0001992">
    <property type="term" value="P:regulation of systemic arterial blood pressure by vasopressin"/>
    <property type="evidence" value="ECO:0007669"/>
    <property type="project" value="TreeGrafter"/>
</dbReference>
<dbReference type="GO" id="GO:0042277">
    <property type="term" value="F:peptide binding"/>
    <property type="evidence" value="ECO:0007669"/>
    <property type="project" value="TreeGrafter"/>
</dbReference>
<evidence type="ECO:0000256" key="7">
    <source>
        <dbReference type="ARBA" id="ARBA00023157"/>
    </source>
</evidence>
<dbReference type="GO" id="GO:0045907">
    <property type="term" value="P:positive regulation of vasoconstriction"/>
    <property type="evidence" value="ECO:0007669"/>
    <property type="project" value="TreeGrafter"/>
</dbReference>
<organism evidence="13 14">
    <name type="scientific">Alligator mississippiensis</name>
    <name type="common">American alligator</name>
    <dbReference type="NCBI Taxonomy" id="8496"/>
    <lineage>
        <taxon>Eukaryota</taxon>
        <taxon>Metazoa</taxon>
        <taxon>Chordata</taxon>
        <taxon>Craniata</taxon>
        <taxon>Vertebrata</taxon>
        <taxon>Euteleostomi</taxon>
        <taxon>Archelosauria</taxon>
        <taxon>Archosauria</taxon>
        <taxon>Crocodylia</taxon>
        <taxon>Alligatoridae</taxon>
        <taxon>Alligatorinae</taxon>
        <taxon>Alligator</taxon>
    </lineage>
</organism>
<keyword evidence="14" id="KW-1185">Reference proteome</keyword>
<feature type="transmembrane region" description="Helical" evidence="11">
    <location>
        <begin position="112"/>
        <end position="133"/>
    </location>
</feature>
<feature type="domain" description="G-protein coupled receptors family 1 profile" evidence="12">
    <location>
        <begin position="51"/>
        <end position="344"/>
    </location>
</feature>
<dbReference type="STRING" id="8496.A0A151MAQ9"/>
<dbReference type="PRINTS" id="PR00897">
    <property type="entry name" value="VASOPRSNV1BR"/>
</dbReference>
<sequence>MEHNSSSRVSPGPDGASTNLSLLLLLQTRDEALAQAEVGVLGAVLAAAALGNAAVLLALCSRRRGGQQLSRVRLFVLHLALSDVAVALFQVLPQLLWELTFRFAGPDVLCRAVKYLQALSMFASTYVLLALTLDRYEAVCHPLRALRQPARRPHLAAAAAWALSALLSTPQLFVFSLREVRPGSGVRDCWAHFAPAWGARAYVTWTALAIFVLPAAALAACYSLICRRVGRSLRAGGAARVSSGHRLSRAKVRTVHMTLVIVLAYVACWAPFFSVQLWAVWDPGAPGEACALAVAEKLSHNLLRLTSDFQTDQEMCFLAYSSDAAFTITMLLASLSSCCNPWIYMFFSGHLLHDALRSLSCCTRLRPGLKRQVSNGSLCSRKTTILTHGHPSTTPGIPLQQGPSRDFYQPYEDVATESGVL</sequence>
<dbReference type="PRINTS" id="PR00896">
    <property type="entry name" value="VASOPRESSINR"/>
</dbReference>
<keyword evidence="2" id="KW-1003">Cell membrane</keyword>
<evidence type="ECO:0000256" key="11">
    <source>
        <dbReference type="RuleBase" id="RU046427"/>
    </source>
</evidence>
<keyword evidence="7" id="KW-1015">Disulfide bond</keyword>
<reference evidence="13 14" key="1">
    <citation type="journal article" date="2012" name="Genome Biol.">
        <title>Sequencing three crocodilian genomes to illuminate the evolution of archosaurs and amniotes.</title>
        <authorList>
            <person name="St John J.A."/>
            <person name="Braun E.L."/>
            <person name="Isberg S.R."/>
            <person name="Miles L.G."/>
            <person name="Chong A.Y."/>
            <person name="Gongora J."/>
            <person name="Dalzell P."/>
            <person name="Moran C."/>
            <person name="Bed'hom B."/>
            <person name="Abzhanov A."/>
            <person name="Burgess S.C."/>
            <person name="Cooksey A.M."/>
            <person name="Castoe T.A."/>
            <person name="Crawford N.G."/>
            <person name="Densmore L.D."/>
            <person name="Drew J.C."/>
            <person name="Edwards S.V."/>
            <person name="Faircloth B.C."/>
            <person name="Fujita M.K."/>
            <person name="Greenwold M.J."/>
            <person name="Hoffmann F.G."/>
            <person name="Howard J.M."/>
            <person name="Iguchi T."/>
            <person name="Janes D.E."/>
            <person name="Khan S.Y."/>
            <person name="Kohno S."/>
            <person name="de Koning A.J."/>
            <person name="Lance S.L."/>
            <person name="McCarthy F.M."/>
            <person name="McCormack J.E."/>
            <person name="Merchant M.E."/>
            <person name="Peterson D.G."/>
            <person name="Pollock D.D."/>
            <person name="Pourmand N."/>
            <person name="Raney B.J."/>
            <person name="Roessler K.A."/>
            <person name="Sanford J.R."/>
            <person name="Sawyer R.H."/>
            <person name="Schmidt C.J."/>
            <person name="Triplett E.W."/>
            <person name="Tuberville T.D."/>
            <person name="Venegas-Anaya M."/>
            <person name="Howard J.T."/>
            <person name="Jarvis E.D."/>
            <person name="Guillette L.J.Jr."/>
            <person name="Glenn T.C."/>
            <person name="Green R.E."/>
            <person name="Ray D.A."/>
        </authorList>
    </citation>
    <scope>NUCLEOTIDE SEQUENCE [LARGE SCALE GENOMIC DNA]</scope>
    <source>
        <strain evidence="13">KSC_2009_1</strain>
    </source>
</reference>
<dbReference type="Gene3D" id="1.20.1070.10">
    <property type="entry name" value="Rhodopsin 7-helix transmembrane proteins"/>
    <property type="match status" value="1"/>
</dbReference>
<comment type="similarity">
    <text evidence="11">Belongs to the G-protein coupled receptor 1 family. Vasopressin/oxytocin receptor subfamily.</text>
</comment>
<keyword evidence="5 11" id="KW-0297">G-protein coupled receptor</keyword>
<proteinExistence type="inferred from homology"/>
<evidence type="ECO:0000256" key="2">
    <source>
        <dbReference type="ARBA" id="ARBA00022475"/>
    </source>
</evidence>
<evidence type="ECO:0000259" key="12">
    <source>
        <dbReference type="PROSITE" id="PS50262"/>
    </source>
</evidence>
<dbReference type="PANTHER" id="PTHR24241">
    <property type="entry name" value="NEUROPEPTIDE RECEPTOR-RELATED G-PROTEIN COUPLED RECEPTOR"/>
    <property type="match status" value="1"/>
</dbReference>
<dbReference type="InterPro" id="IPR000628">
    <property type="entry name" value="Vprs_rcpt_V1B"/>
</dbReference>
<dbReference type="SUPFAM" id="SSF81321">
    <property type="entry name" value="Family A G protein-coupled receptor-like"/>
    <property type="match status" value="1"/>
</dbReference>
<feature type="transmembrane region" description="Helical" evidence="11">
    <location>
        <begin position="255"/>
        <end position="279"/>
    </location>
</feature>
<keyword evidence="6 11" id="KW-0472">Membrane</keyword>
<dbReference type="AlphaFoldDB" id="A0A151MAQ9"/>
<dbReference type="GO" id="GO:0005886">
    <property type="term" value="C:plasma membrane"/>
    <property type="evidence" value="ECO:0007669"/>
    <property type="project" value="UniProtKB-SubCell"/>
</dbReference>
<feature type="transmembrane region" description="Helical" evidence="11">
    <location>
        <begin position="72"/>
        <end position="92"/>
    </location>
</feature>
<dbReference type="PROSITE" id="PS50262">
    <property type="entry name" value="G_PROTEIN_RECEP_F1_2"/>
    <property type="match status" value="1"/>
</dbReference>
<protein>
    <submittedName>
        <fullName evidence="13">Vasopressin V1b receptor isoform A</fullName>
    </submittedName>
</protein>
<dbReference type="GO" id="GO:0032870">
    <property type="term" value="P:cellular response to hormone stimulus"/>
    <property type="evidence" value="ECO:0007669"/>
    <property type="project" value="TreeGrafter"/>
</dbReference>
<comment type="caution">
    <text evidence="13">The sequence shown here is derived from an EMBL/GenBank/DDBJ whole genome shotgun (WGS) entry which is preliminary data.</text>
</comment>
<evidence type="ECO:0000256" key="4">
    <source>
        <dbReference type="ARBA" id="ARBA00022989"/>
    </source>
</evidence>
<evidence type="ECO:0000256" key="3">
    <source>
        <dbReference type="ARBA" id="ARBA00022692"/>
    </source>
</evidence>
<feature type="transmembrane region" description="Helical" evidence="11">
    <location>
        <begin position="38"/>
        <end position="60"/>
    </location>
</feature>
<evidence type="ECO:0000256" key="1">
    <source>
        <dbReference type="ARBA" id="ARBA00004651"/>
    </source>
</evidence>
<dbReference type="eggNOG" id="KOG3656">
    <property type="taxonomic scope" value="Eukaryota"/>
</dbReference>
<dbReference type="Pfam" id="PF00001">
    <property type="entry name" value="7tm_1"/>
    <property type="match status" value="1"/>
</dbReference>
<dbReference type="PANTHER" id="PTHR24241:SF18">
    <property type="entry name" value="VASOPRESSIN V1B RECEPTOR"/>
    <property type="match status" value="1"/>
</dbReference>
<evidence type="ECO:0000313" key="14">
    <source>
        <dbReference type="Proteomes" id="UP000050525"/>
    </source>
</evidence>
<evidence type="ECO:0000256" key="9">
    <source>
        <dbReference type="ARBA" id="ARBA00023180"/>
    </source>
</evidence>
<dbReference type="Proteomes" id="UP000050525">
    <property type="component" value="Unassembled WGS sequence"/>
</dbReference>
<comment type="subcellular location">
    <subcellularLocation>
        <location evidence="1 11">Cell membrane</location>
        <topology evidence="1 11">Multi-pass membrane protein</topology>
    </subcellularLocation>
</comment>
<accession>A0A151MAQ9</accession>